<keyword evidence="4" id="KW-1185">Reference proteome</keyword>
<dbReference type="EMBL" id="JACAZE010000002">
    <property type="protein sequence ID" value="KAF7320999.1"/>
    <property type="molecule type" value="Genomic_DNA"/>
</dbReference>
<name>A0A8H6WJL1_MYCCL</name>
<feature type="compositionally biased region" description="Polar residues" evidence="1">
    <location>
        <begin position="556"/>
        <end position="568"/>
    </location>
</feature>
<feature type="domain" description="F-box" evidence="2">
    <location>
        <begin position="36"/>
        <end position="82"/>
    </location>
</feature>
<proteinExistence type="predicted"/>
<gene>
    <name evidence="3" type="ORF">HMN09_00186800</name>
</gene>
<feature type="compositionally biased region" description="Acidic residues" evidence="1">
    <location>
        <begin position="627"/>
        <end position="636"/>
    </location>
</feature>
<dbReference type="Gene3D" id="1.20.1280.50">
    <property type="match status" value="1"/>
</dbReference>
<feature type="region of interest" description="Disordered" evidence="1">
    <location>
        <begin position="608"/>
        <end position="652"/>
    </location>
</feature>
<evidence type="ECO:0000313" key="4">
    <source>
        <dbReference type="Proteomes" id="UP000613580"/>
    </source>
</evidence>
<feature type="compositionally biased region" description="Low complexity" evidence="1">
    <location>
        <begin position="576"/>
        <end position="586"/>
    </location>
</feature>
<dbReference type="InterPro" id="IPR001810">
    <property type="entry name" value="F-box_dom"/>
</dbReference>
<evidence type="ECO:0000256" key="1">
    <source>
        <dbReference type="SAM" id="MobiDB-lite"/>
    </source>
</evidence>
<dbReference type="AlphaFoldDB" id="A0A8H6WJL1"/>
<evidence type="ECO:0000259" key="2">
    <source>
        <dbReference type="PROSITE" id="PS50181"/>
    </source>
</evidence>
<dbReference type="SMART" id="SM00256">
    <property type="entry name" value="FBOX"/>
    <property type="match status" value="1"/>
</dbReference>
<feature type="region of interest" description="Disordered" evidence="1">
    <location>
        <begin position="552"/>
        <end position="593"/>
    </location>
</feature>
<comment type="caution">
    <text evidence="3">The sequence shown here is derived from an EMBL/GenBank/DDBJ whole genome shotgun (WGS) entry which is preliminary data.</text>
</comment>
<dbReference type="Proteomes" id="UP000613580">
    <property type="component" value="Unassembled WGS sequence"/>
</dbReference>
<dbReference type="Pfam" id="PF12937">
    <property type="entry name" value="F-box-like"/>
    <property type="match status" value="1"/>
</dbReference>
<dbReference type="InterPro" id="IPR036047">
    <property type="entry name" value="F-box-like_dom_sf"/>
</dbReference>
<dbReference type="CDD" id="cd09917">
    <property type="entry name" value="F-box_SF"/>
    <property type="match status" value="1"/>
</dbReference>
<dbReference type="PROSITE" id="PS50181">
    <property type="entry name" value="FBOX"/>
    <property type="match status" value="1"/>
</dbReference>
<dbReference type="OrthoDB" id="3256413at2759"/>
<organism evidence="3 4">
    <name type="scientific">Mycena chlorophos</name>
    <name type="common">Agaric fungus</name>
    <name type="synonym">Agaricus chlorophos</name>
    <dbReference type="NCBI Taxonomy" id="658473"/>
    <lineage>
        <taxon>Eukaryota</taxon>
        <taxon>Fungi</taxon>
        <taxon>Dikarya</taxon>
        <taxon>Basidiomycota</taxon>
        <taxon>Agaricomycotina</taxon>
        <taxon>Agaricomycetes</taxon>
        <taxon>Agaricomycetidae</taxon>
        <taxon>Agaricales</taxon>
        <taxon>Marasmiineae</taxon>
        <taxon>Mycenaceae</taxon>
        <taxon>Mycena</taxon>
    </lineage>
</organism>
<protein>
    <submittedName>
        <fullName evidence="3">F-box domain-containing protein</fullName>
    </submittedName>
</protein>
<sequence>MVGGWVQDPRADHFTFHGPCKEPPPALQSPALLVRAMDRPYLPTEIICAILCFLDVQDLLHCVAASRFFRALIQDSSRLQVTIELAKHRMLSLLPPTHAPPFSSRLKLIRERERNWRSPQAWGPLTSLTLPPPTGTVYEFVGGVYANGWEDDTAGITFCELPSTEHDEPLTSWTHSIGPLKLADFTMDPAQDLLVLVALAPPRCVPSTVYGIHLRSGAVEGWERVNEEPVAVSCPGSVPFIFSHPNSSAHVYNVHLRSFKTNDPHPDAAQPLGVLPCLPRMGDQQHPTFEATGAVRVQVAGDLVALLVKEVHDSVSAHLQIWNWRYGGPGHSCSLGTRTGIEDFTFLTDDTFLIVRPSGRFECYTFENPVSCSTTPTLRSSYSLPALQDGYLYWYICMSSNPAPGYLPRRENNTHRVYYPRPEERIHACCLYIFKPTGPGDHRVHSFVFFLNVKMFLEAPPPAPRDSYPLAPYAMRSQRTATREAHLRSLHSMASSAPVRTVPWEEWGPVNTRWFDDRLTTDWQHALYGLRTVECIADAGIGSEAPAVAPPIDPNTLPTVNDLLNGNGFQPPPAPTANANANGSNADTWRRPTQRYLRIRDYNPYALRLDNDASPKPNSDSNSSCSSEEDSDEEEKENTASPRRHWTRRLVTTPSTTASRGVFVQDIVSALPYSEVVSREKYHVTDVMMDDCRILLMRRGRGGRLQGVDVLTM</sequence>
<accession>A0A8H6WJL1</accession>
<reference evidence="3" key="1">
    <citation type="submission" date="2020-05" db="EMBL/GenBank/DDBJ databases">
        <title>Mycena genomes resolve the evolution of fungal bioluminescence.</title>
        <authorList>
            <person name="Tsai I.J."/>
        </authorList>
    </citation>
    <scope>NUCLEOTIDE SEQUENCE</scope>
    <source>
        <strain evidence="3">110903Hualien_Pintung</strain>
    </source>
</reference>
<dbReference type="SUPFAM" id="SSF81383">
    <property type="entry name" value="F-box domain"/>
    <property type="match status" value="1"/>
</dbReference>
<feature type="compositionally biased region" description="Low complexity" evidence="1">
    <location>
        <begin position="612"/>
        <end position="626"/>
    </location>
</feature>
<evidence type="ECO:0000313" key="3">
    <source>
        <dbReference type="EMBL" id="KAF7320999.1"/>
    </source>
</evidence>